<accession>A0AAV9A5V1</accession>
<dbReference type="PANTHER" id="PTHR33044">
    <property type="entry name" value="BIFUNCTIONAL INHIBITOR/LIPID-TRANSFER PROTEIN/SEED STORAGE 2S ALBUMIN SUPERFAMILY PROTEIN-RELATED"/>
    <property type="match status" value="1"/>
</dbReference>
<sequence>MARPSSSIASLVIILCFFCLSNLTCSDLASDRKECTQQLIGLSTCLNYIQGKAKTPPPDCCDGLKAGIQKSRKCLCILVKDRNDPGLGFKIDPNLALSLPSICNAPANISECPTLLHLAPNSPDAQVFNDFVNRTVNGSSSTTKGSSSGTPSSSGDSKSSAMSIIKGSGGKWLAVELATGGVWVWCLFSVVFFGA</sequence>
<comment type="similarity">
    <text evidence="2">Belongs to the plant LTP family.</text>
</comment>
<dbReference type="GO" id="GO:0098552">
    <property type="term" value="C:side of membrane"/>
    <property type="evidence" value="ECO:0007669"/>
    <property type="project" value="UniProtKB-KW"/>
</dbReference>
<feature type="domain" description="Bifunctional inhibitor/plant lipid transfer protein/seed storage helical" evidence="11">
    <location>
        <begin position="35"/>
        <end position="112"/>
    </location>
</feature>
<evidence type="ECO:0000256" key="10">
    <source>
        <dbReference type="SAM" id="SignalP"/>
    </source>
</evidence>
<evidence type="ECO:0000313" key="13">
    <source>
        <dbReference type="Proteomes" id="UP001179952"/>
    </source>
</evidence>
<dbReference type="FunFam" id="1.10.110.10:FF:000001">
    <property type="entry name" value="Bifunctional inhibitor/lipid-transfer protein/seed storage 2S albumin superfamily protein"/>
    <property type="match status" value="1"/>
</dbReference>
<reference evidence="12" key="2">
    <citation type="submission" date="2023-06" db="EMBL/GenBank/DDBJ databases">
        <authorList>
            <person name="Ma L."/>
            <person name="Liu K.-W."/>
            <person name="Li Z."/>
            <person name="Hsiao Y.-Y."/>
            <person name="Qi Y."/>
            <person name="Fu T."/>
            <person name="Tang G."/>
            <person name="Zhang D."/>
            <person name="Sun W.-H."/>
            <person name="Liu D.-K."/>
            <person name="Li Y."/>
            <person name="Chen G.-Z."/>
            <person name="Liu X.-D."/>
            <person name="Liao X.-Y."/>
            <person name="Jiang Y.-T."/>
            <person name="Yu X."/>
            <person name="Hao Y."/>
            <person name="Huang J."/>
            <person name="Zhao X.-W."/>
            <person name="Ke S."/>
            <person name="Chen Y.-Y."/>
            <person name="Wu W.-L."/>
            <person name="Hsu J.-L."/>
            <person name="Lin Y.-F."/>
            <person name="Huang M.-D."/>
            <person name="Li C.-Y."/>
            <person name="Huang L."/>
            <person name="Wang Z.-W."/>
            <person name="Zhao X."/>
            <person name="Zhong W.-Y."/>
            <person name="Peng D.-H."/>
            <person name="Ahmad S."/>
            <person name="Lan S."/>
            <person name="Zhang J.-S."/>
            <person name="Tsai W.-C."/>
            <person name="Van De Peer Y."/>
            <person name="Liu Z.-J."/>
        </authorList>
    </citation>
    <scope>NUCLEOTIDE SEQUENCE</scope>
    <source>
        <strain evidence="12">SCP</strain>
        <tissue evidence="12">Leaves</tissue>
    </source>
</reference>
<evidence type="ECO:0000256" key="5">
    <source>
        <dbReference type="ARBA" id="ARBA00023157"/>
    </source>
</evidence>
<evidence type="ECO:0000256" key="2">
    <source>
        <dbReference type="ARBA" id="ARBA00009748"/>
    </source>
</evidence>
<dbReference type="CDD" id="cd00010">
    <property type="entry name" value="AAI_LTSS"/>
    <property type="match status" value="1"/>
</dbReference>
<keyword evidence="5" id="KW-1015">Disulfide bond</keyword>
<keyword evidence="9" id="KW-0812">Transmembrane</keyword>
<feature type="region of interest" description="Disordered" evidence="8">
    <location>
        <begin position="138"/>
        <end position="161"/>
    </location>
</feature>
<name>A0AAV9A5V1_ACOGR</name>
<evidence type="ECO:0000256" key="3">
    <source>
        <dbReference type="ARBA" id="ARBA00022622"/>
    </source>
</evidence>
<keyword evidence="9" id="KW-0472">Membrane</keyword>
<dbReference type="GO" id="GO:0005886">
    <property type="term" value="C:plasma membrane"/>
    <property type="evidence" value="ECO:0007669"/>
    <property type="project" value="UniProtKB-SubCell"/>
</dbReference>
<proteinExistence type="inferred from homology"/>
<comment type="caution">
    <text evidence="12">The sequence shown here is derived from an EMBL/GenBank/DDBJ whole genome shotgun (WGS) entry which is preliminary data.</text>
</comment>
<feature type="compositionally biased region" description="Low complexity" evidence="8">
    <location>
        <begin position="138"/>
        <end position="160"/>
    </location>
</feature>
<keyword evidence="13" id="KW-1185">Reference proteome</keyword>
<dbReference type="Gene3D" id="1.10.110.10">
    <property type="entry name" value="Plant lipid-transfer and hydrophobic proteins"/>
    <property type="match status" value="1"/>
</dbReference>
<dbReference type="InterPro" id="IPR036312">
    <property type="entry name" value="Bifun_inhib/LTP/seed_sf"/>
</dbReference>
<reference evidence="12" key="1">
    <citation type="journal article" date="2023" name="Nat. Commun.">
        <title>Diploid and tetraploid genomes of Acorus and the evolution of monocots.</title>
        <authorList>
            <person name="Ma L."/>
            <person name="Liu K.W."/>
            <person name="Li Z."/>
            <person name="Hsiao Y.Y."/>
            <person name="Qi Y."/>
            <person name="Fu T."/>
            <person name="Tang G.D."/>
            <person name="Zhang D."/>
            <person name="Sun W.H."/>
            <person name="Liu D.K."/>
            <person name="Li Y."/>
            <person name="Chen G.Z."/>
            <person name="Liu X.D."/>
            <person name="Liao X.Y."/>
            <person name="Jiang Y.T."/>
            <person name="Yu X."/>
            <person name="Hao Y."/>
            <person name="Huang J."/>
            <person name="Zhao X.W."/>
            <person name="Ke S."/>
            <person name="Chen Y.Y."/>
            <person name="Wu W.L."/>
            <person name="Hsu J.L."/>
            <person name="Lin Y.F."/>
            <person name="Huang M.D."/>
            <person name="Li C.Y."/>
            <person name="Huang L."/>
            <person name="Wang Z.W."/>
            <person name="Zhao X."/>
            <person name="Zhong W.Y."/>
            <person name="Peng D.H."/>
            <person name="Ahmad S."/>
            <person name="Lan S."/>
            <person name="Zhang J.S."/>
            <person name="Tsai W.C."/>
            <person name="Van de Peer Y."/>
            <person name="Liu Z.J."/>
        </authorList>
    </citation>
    <scope>NUCLEOTIDE SEQUENCE</scope>
    <source>
        <strain evidence="12">SCP</strain>
    </source>
</reference>
<feature type="chain" id="PRO_5043911374" description="Bifunctional inhibitor/plant lipid transfer protein/seed storage helical domain-containing protein" evidence="10">
    <location>
        <begin position="27"/>
        <end position="195"/>
    </location>
</feature>
<protein>
    <recommendedName>
        <fullName evidence="11">Bifunctional inhibitor/plant lipid transfer protein/seed storage helical domain-containing protein</fullName>
    </recommendedName>
</protein>
<dbReference type="Proteomes" id="UP001179952">
    <property type="component" value="Unassembled WGS sequence"/>
</dbReference>
<comment type="subcellular location">
    <subcellularLocation>
        <location evidence="1">Cell membrane</location>
        <topology evidence="1">Lipid-anchor</topology>
        <topology evidence="1">GPI-anchor</topology>
    </subcellularLocation>
</comment>
<evidence type="ECO:0000259" key="11">
    <source>
        <dbReference type="SMART" id="SM00499"/>
    </source>
</evidence>
<organism evidence="12 13">
    <name type="scientific">Acorus gramineus</name>
    <name type="common">Dwarf sweet flag</name>
    <dbReference type="NCBI Taxonomy" id="55184"/>
    <lineage>
        <taxon>Eukaryota</taxon>
        <taxon>Viridiplantae</taxon>
        <taxon>Streptophyta</taxon>
        <taxon>Embryophyta</taxon>
        <taxon>Tracheophyta</taxon>
        <taxon>Spermatophyta</taxon>
        <taxon>Magnoliopsida</taxon>
        <taxon>Liliopsida</taxon>
        <taxon>Acoraceae</taxon>
        <taxon>Acorus</taxon>
    </lineage>
</organism>
<keyword evidence="4 10" id="KW-0732">Signal</keyword>
<evidence type="ECO:0000256" key="1">
    <source>
        <dbReference type="ARBA" id="ARBA00004609"/>
    </source>
</evidence>
<dbReference type="Pfam" id="PF14368">
    <property type="entry name" value="LTP_2"/>
    <property type="match status" value="1"/>
</dbReference>
<evidence type="ECO:0000256" key="9">
    <source>
        <dbReference type="SAM" id="Phobius"/>
    </source>
</evidence>
<dbReference type="EMBL" id="JAUJYN010000012">
    <property type="protein sequence ID" value="KAK1259606.1"/>
    <property type="molecule type" value="Genomic_DNA"/>
</dbReference>
<gene>
    <name evidence="12" type="ORF">QJS04_geneDACA020010</name>
</gene>
<keyword evidence="7" id="KW-0449">Lipoprotein</keyword>
<evidence type="ECO:0000313" key="12">
    <source>
        <dbReference type="EMBL" id="KAK1259606.1"/>
    </source>
</evidence>
<keyword evidence="3" id="KW-0336">GPI-anchor</keyword>
<dbReference type="SUPFAM" id="SSF47699">
    <property type="entry name" value="Bifunctional inhibitor/lipid-transfer protein/seed storage 2S albumin"/>
    <property type="match status" value="1"/>
</dbReference>
<evidence type="ECO:0000256" key="8">
    <source>
        <dbReference type="SAM" id="MobiDB-lite"/>
    </source>
</evidence>
<evidence type="ECO:0000256" key="7">
    <source>
        <dbReference type="ARBA" id="ARBA00023288"/>
    </source>
</evidence>
<feature type="transmembrane region" description="Helical" evidence="9">
    <location>
        <begin position="172"/>
        <end position="193"/>
    </location>
</feature>
<dbReference type="SMART" id="SM00499">
    <property type="entry name" value="AAI"/>
    <property type="match status" value="1"/>
</dbReference>
<evidence type="ECO:0000256" key="6">
    <source>
        <dbReference type="ARBA" id="ARBA00023180"/>
    </source>
</evidence>
<keyword evidence="6" id="KW-0325">Glycoprotein</keyword>
<dbReference type="InterPro" id="IPR016140">
    <property type="entry name" value="Bifunc_inhib/LTP/seed_store"/>
</dbReference>
<evidence type="ECO:0000256" key="4">
    <source>
        <dbReference type="ARBA" id="ARBA00022729"/>
    </source>
</evidence>
<keyword evidence="9" id="KW-1133">Transmembrane helix</keyword>
<dbReference type="AlphaFoldDB" id="A0AAV9A5V1"/>
<dbReference type="InterPro" id="IPR043325">
    <property type="entry name" value="LTSS"/>
</dbReference>
<feature type="signal peptide" evidence="10">
    <location>
        <begin position="1"/>
        <end position="26"/>
    </location>
</feature>